<dbReference type="Proteomes" id="UP000014071">
    <property type="component" value="Unassembled WGS sequence"/>
</dbReference>
<evidence type="ECO:0000313" key="2">
    <source>
        <dbReference type="EMBL" id="GAC94526.1"/>
    </source>
</evidence>
<dbReference type="AlphaFoldDB" id="R9P078"/>
<protein>
    <submittedName>
        <fullName evidence="2">Uncharacterized protein</fullName>
    </submittedName>
</protein>
<reference evidence="3" key="1">
    <citation type="journal article" date="2013" name="Genome Announc.">
        <title>Draft genome sequence of the basidiomycetous yeast-like fungus Pseudozyma hubeiensis SY62, which produces an abundant amount of the biosurfactant mannosylerythritol lipids.</title>
        <authorList>
            <person name="Konishi M."/>
            <person name="Hatada Y."/>
            <person name="Horiuchi J."/>
        </authorList>
    </citation>
    <scope>NUCLEOTIDE SEQUENCE [LARGE SCALE GENOMIC DNA]</scope>
    <source>
        <strain evidence="3">SY62</strain>
    </source>
</reference>
<dbReference type="HOGENOM" id="CLU_2122138_0_0_1"/>
<dbReference type="EMBL" id="DF238784">
    <property type="protein sequence ID" value="GAC94526.1"/>
    <property type="molecule type" value="Genomic_DNA"/>
</dbReference>
<feature type="compositionally biased region" description="Basic and acidic residues" evidence="1">
    <location>
        <begin position="1"/>
        <end position="11"/>
    </location>
</feature>
<organism evidence="2 3">
    <name type="scientific">Pseudozyma hubeiensis (strain SY62)</name>
    <name type="common">Yeast</name>
    <dbReference type="NCBI Taxonomy" id="1305764"/>
    <lineage>
        <taxon>Eukaryota</taxon>
        <taxon>Fungi</taxon>
        <taxon>Dikarya</taxon>
        <taxon>Basidiomycota</taxon>
        <taxon>Ustilaginomycotina</taxon>
        <taxon>Ustilaginomycetes</taxon>
        <taxon>Ustilaginales</taxon>
        <taxon>Ustilaginaceae</taxon>
        <taxon>Pseudozyma</taxon>
    </lineage>
</organism>
<dbReference type="RefSeq" id="XP_012188113.1">
    <property type="nucleotide sequence ID" value="XM_012332723.1"/>
</dbReference>
<evidence type="ECO:0000313" key="3">
    <source>
        <dbReference type="Proteomes" id="UP000014071"/>
    </source>
</evidence>
<name>R9P078_PSEHS</name>
<sequence length="114" mass="12075">MRMKRANDGGKKSQAGNAGRNTGIVFGDIASLAERMSFSTAGPFFPAQQSIHRCSHHEGGETVARLNGSASTFRSAKRRRAGEASECHESCAVCRKRAGGGSDISRYVTAGDRA</sequence>
<dbReference type="GeneID" id="24107392"/>
<proteinExistence type="predicted"/>
<evidence type="ECO:0000256" key="1">
    <source>
        <dbReference type="SAM" id="MobiDB-lite"/>
    </source>
</evidence>
<keyword evidence="3" id="KW-1185">Reference proteome</keyword>
<feature type="region of interest" description="Disordered" evidence="1">
    <location>
        <begin position="1"/>
        <end position="22"/>
    </location>
</feature>
<accession>R9P078</accession>
<gene>
    <name evidence="2" type="ORF">PHSY_002098</name>
</gene>